<sequence>MTGTFLTAIATALSLLIVDLVVPGVNIANFPAAVIAALAIGLINGSVKPVLSALSLPLNIVSLGAFSLVVNGICFALAAFLVPGFSVHGIIAFLLGPVVLSFAGTFINNYFAEKNLALTGSDSVKTNTDLPSSSKTQLPSN</sequence>
<dbReference type="RefSeq" id="WP_208340448.1">
    <property type="nucleotide sequence ID" value="NZ_CAWQFN010000657.1"/>
</dbReference>
<keyword evidence="1" id="KW-0812">Transmembrane</keyword>
<dbReference type="AlphaFoldDB" id="A0AAP5I5J7"/>
<name>A0AAP5I5J7_9CYAN</name>
<evidence type="ECO:0000256" key="1">
    <source>
        <dbReference type="SAM" id="Phobius"/>
    </source>
</evidence>
<evidence type="ECO:0000313" key="2">
    <source>
        <dbReference type="EMBL" id="MDR9895211.1"/>
    </source>
</evidence>
<keyword evidence="3" id="KW-1185">Reference proteome</keyword>
<feature type="transmembrane region" description="Helical" evidence="1">
    <location>
        <begin position="87"/>
        <end position="107"/>
    </location>
</feature>
<accession>A0AAP5I5J7</accession>
<protein>
    <submittedName>
        <fullName evidence="2">Phage holin family protein</fullName>
    </submittedName>
</protein>
<dbReference type="PANTHER" id="PTHR37309:SF1">
    <property type="entry name" value="SLR0284 PROTEIN"/>
    <property type="match status" value="1"/>
</dbReference>
<dbReference type="InterPro" id="IPR007165">
    <property type="entry name" value="Phage_holin_4_2"/>
</dbReference>
<feature type="transmembrane region" description="Helical" evidence="1">
    <location>
        <begin position="59"/>
        <end position="81"/>
    </location>
</feature>
<dbReference type="PANTHER" id="PTHR37309">
    <property type="entry name" value="SLR0284 PROTEIN"/>
    <property type="match status" value="1"/>
</dbReference>
<reference evidence="3" key="1">
    <citation type="journal article" date="2021" name="Science">
        <title>Hunting the eagle killer: A cyanobacterial neurotoxin causes vacuolar myelinopathy.</title>
        <authorList>
            <person name="Breinlinger S."/>
            <person name="Phillips T.J."/>
            <person name="Haram B.N."/>
            <person name="Mares J."/>
            <person name="Martinez Yerena J.A."/>
            <person name="Hrouzek P."/>
            <person name="Sobotka R."/>
            <person name="Henderson W.M."/>
            <person name="Schmieder P."/>
            <person name="Williams S.M."/>
            <person name="Lauderdale J.D."/>
            <person name="Wilde H.D."/>
            <person name="Gerrin W."/>
            <person name="Kust A."/>
            <person name="Washington J.W."/>
            <person name="Wagner C."/>
            <person name="Geier B."/>
            <person name="Liebeke M."/>
            <person name="Enke H."/>
            <person name="Niedermeyer T.H.J."/>
            <person name="Wilde S.B."/>
        </authorList>
    </citation>
    <scope>NUCLEOTIDE SEQUENCE [LARGE SCALE GENOMIC DNA]</scope>
    <source>
        <strain evidence="3">Thurmond2011</strain>
    </source>
</reference>
<dbReference type="EMBL" id="JAALHA020000004">
    <property type="protein sequence ID" value="MDR9895211.1"/>
    <property type="molecule type" value="Genomic_DNA"/>
</dbReference>
<comment type="caution">
    <text evidence="2">The sequence shown here is derived from an EMBL/GenBank/DDBJ whole genome shotgun (WGS) entry which is preliminary data.</text>
</comment>
<dbReference type="Proteomes" id="UP000667802">
    <property type="component" value="Unassembled WGS sequence"/>
</dbReference>
<proteinExistence type="predicted"/>
<keyword evidence="1" id="KW-0472">Membrane</keyword>
<organism evidence="2 3">
    <name type="scientific">Aetokthonos hydrillicola Thurmond2011</name>
    <dbReference type="NCBI Taxonomy" id="2712845"/>
    <lineage>
        <taxon>Bacteria</taxon>
        <taxon>Bacillati</taxon>
        <taxon>Cyanobacteriota</taxon>
        <taxon>Cyanophyceae</taxon>
        <taxon>Nostocales</taxon>
        <taxon>Hapalosiphonaceae</taxon>
        <taxon>Aetokthonos</taxon>
    </lineage>
</organism>
<evidence type="ECO:0000313" key="3">
    <source>
        <dbReference type="Proteomes" id="UP000667802"/>
    </source>
</evidence>
<keyword evidence="1" id="KW-1133">Transmembrane helix</keyword>
<feature type="transmembrane region" description="Helical" evidence="1">
    <location>
        <begin position="30"/>
        <end position="47"/>
    </location>
</feature>
<gene>
    <name evidence="2" type="ORF">G7B40_011625</name>
</gene>
<dbReference type="Pfam" id="PF04020">
    <property type="entry name" value="Phage_holin_4_2"/>
    <property type="match status" value="1"/>
</dbReference>